<proteinExistence type="predicted"/>
<gene>
    <name evidence="2" type="ORF">J1N35_036369</name>
</gene>
<sequence>MTRVGPHAQIGLARVAHMAWPKIHTSVWHAHVGPHAQFGLARVAHTAILQPPHGRVLHTAKPSSTTRSCLTHGQQHG</sequence>
<dbReference type="Proteomes" id="UP000828251">
    <property type="component" value="Unassembled WGS sequence"/>
</dbReference>
<organism evidence="2 3">
    <name type="scientific">Gossypium stocksii</name>
    <dbReference type="NCBI Taxonomy" id="47602"/>
    <lineage>
        <taxon>Eukaryota</taxon>
        <taxon>Viridiplantae</taxon>
        <taxon>Streptophyta</taxon>
        <taxon>Embryophyta</taxon>
        <taxon>Tracheophyta</taxon>
        <taxon>Spermatophyta</taxon>
        <taxon>Magnoliopsida</taxon>
        <taxon>eudicotyledons</taxon>
        <taxon>Gunneridae</taxon>
        <taxon>Pentapetalae</taxon>
        <taxon>rosids</taxon>
        <taxon>malvids</taxon>
        <taxon>Malvales</taxon>
        <taxon>Malvaceae</taxon>
        <taxon>Malvoideae</taxon>
        <taxon>Gossypium</taxon>
    </lineage>
</organism>
<keyword evidence="3" id="KW-1185">Reference proteome</keyword>
<evidence type="ECO:0000256" key="1">
    <source>
        <dbReference type="SAM" id="MobiDB-lite"/>
    </source>
</evidence>
<protein>
    <submittedName>
        <fullName evidence="2">Uncharacterized protein</fullName>
    </submittedName>
</protein>
<evidence type="ECO:0000313" key="3">
    <source>
        <dbReference type="Proteomes" id="UP000828251"/>
    </source>
</evidence>
<feature type="region of interest" description="Disordered" evidence="1">
    <location>
        <begin position="55"/>
        <end position="77"/>
    </location>
</feature>
<dbReference type="AlphaFoldDB" id="A0A9D3UII2"/>
<name>A0A9D3UII2_9ROSI</name>
<evidence type="ECO:0000313" key="2">
    <source>
        <dbReference type="EMBL" id="KAH1045585.1"/>
    </source>
</evidence>
<feature type="compositionally biased region" description="Polar residues" evidence="1">
    <location>
        <begin position="61"/>
        <end position="77"/>
    </location>
</feature>
<accession>A0A9D3UII2</accession>
<comment type="caution">
    <text evidence="2">The sequence shown here is derived from an EMBL/GenBank/DDBJ whole genome shotgun (WGS) entry which is preliminary data.</text>
</comment>
<reference evidence="2 3" key="1">
    <citation type="journal article" date="2021" name="Plant Biotechnol. J.">
        <title>Multi-omics assisted identification of the key and species-specific regulatory components of drought-tolerant mechanisms in Gossypium stocksii.</title>
        <authorList>
            <person name="Yu D."/>
            <person name="Ke L."/>
            <person name="Zhang D."/>
            <person name="Wu Y."/>
            <person name="Sun Y."/>
            <person name="Mei J."/>
            <person name="Sun J."/>
            <person name="Sun Y."/>
        </authorList>
    </citation>
    <scope>NUCLEOTIDE SEQUENCE [LARGE SCALE GENOMIC DNA]</scope>
    <source>
        <strain evidence="3">cv. E1</strain>
        <tissue evidence="2">Leaf</tissue>
    </source>
</reference>
<dbReference type="EMBL" id="JAIQCV010000011">
    <property type="protein sequence ID" value="KAH1045585.1"/>
    <property type="molecule type" value="Genomic_DNA"/>
</dbReference>